<dbReference type="PANTHER" id="PTHR13602:SF2">
    <property type="entry name" value="UPF0488 PROTEIN C8ORF33"/>
    <property type="match status" value="1"/>
</dbReference>
<organism evidence="2 3">
    <name type="scientific">Lasius platythorax</name>
    <dbReference type="NCBI Taxonomy" id="488582"/>
    <lineage>
        <taxon>Eukaryota</taxon>
        <taxon>Metazoa</taxon>
        <taxon>Ecdysozoa</taxon>
        <taxon>Arthropoda</taxon>
        <taxon>Hexapoda</taxon>
        <taxon>Insecta</taxon>
        <taxon>Pterygota</taxon>
        <taxon>Neoptera</taxon>
        <taxon>Endopterygota</taxon>
        <taxon>Hymenoptera</taxon>
        <taxon>Apocrita</taxon>
        <taxon>Aculeata</taxon>
        <taxon>Formicoidea</taxon>
        <taxon>Formicidae</taxon>
        <taxon>Formicinae</taxon>
        <taxon>Lasius</taxon>
        <taxon>Lasius</taxon>
    </lineage>
</organism>
<evidence type="ECO:0000313" key="2">
    <source>
        <dbReference type="EMBL" id="CAL1688270.1"/>
    </source>
</evidence>
<reference evidence="2" key="1">
    <citation type="submission" date="2024-04" db="EMBL/GenBank/DDBJ databases">
        <authorList>
            <consortium name="Molecular Ecology Group"/>
        </authorList>
    </citation>
    <scope>NUCLEOTIDE SEQUENCE</scope>
</reference>
<accession>A0AAV2P9H4</accession>
<sequence length="183" mass="20816">MPQKSSMNYKCSSKSKKSVRQACVPPKTVDANSASGLNLEVEDKFELELCWCIQQLETCLTSGKLHGKQEQDFKKHLHSLKSNTAPLIKKRQIMRNALGDYREKMAEDERKLIRAVSTVKFTSPASTNKNSMFIRKANQHGAQEFKEQTNDHGTQDTLVNTKQTIIDSNSTQIPFQFNFQTCQ</sequence>
<protein>
    <submittedName>
        <fullName evidence="2">Uncharacterized protein</fullName>
    </submittedName>
</protein>
<gene>
    <name evidence="2" type="ORF">LPLAT_LOCUS13370</name>
</gene>
<dbReference type="PANTHER" id="PTHR13602">
    <property type="entry name" value="UPF0488 PROTEIN C8ORF33"/>
    <property type="match status" value="1"/>
</dbReference>
<evidence type="ECO:0000256" key="1">
    <source>
        <dbReference type="ARBA" id="ARBA00005707"/>
    </source>
</evidence>
<dbReference type="EMBL" id="OZ034831">
    <property type="protein sequence ID" value="CAL1688270.1"/>
    <property type="molecule type" value="Genomic_DNA"/>
</dbReference>
<dbReference type="AlphaFoldDB" id="A0AAV2P9H4"/>
<evidence type="ECO:0000313" key="3">
    <source>
        <dbReference type="Proteomes" id="UP001497644"/>
    </source>
</evidence>
<dbReference type="InterPro" id="IPR029274">
    <property type="entry name" value="DUF4615"/>
</dbReference>
<keyword evidence="3" id="KW-1185">Reference proteome</keyword>
<name>A0AAV2P9H4_9HYME</name>
<dbReference type="Proteomes" id="UP001497644">
    <property type="component" value="Chromosome 8"/>
</dbReference>
<proteinExistence type="inferred from homology"/>
<dbReference type="Pfam" id="PF15393">
    <property type="entry name" value="DUF4615"/>
    <property type="match status" value="1"/>
</dbReference>
<comment type="similarity">
    <text evidence="1">Belongs to the UPF0488 family.</text>
</comment>